<dbReference type="Proteomes" id="UP000541610">
    <property type="component" value="Unassembled WGS sequence"/>
</dbReference>
<reference evidence="3 4" key="1">
    <citation type="submission" date="2020-04" db="EMBL/GenBank/DDBJ databases">
        <title>Perkinsus olseni comparative genomics.</title>
        <authorList>
            <person name="Bogema D.R."/>
        </authorList>
    </citation>
    <scope>NUCLEOTIDE SEQUENCE [LARGE SCALE GENOMIC DNA]</scope>
    <source>
        <strain evidence="3">00978-12</strain>
    </source>
</reference>
<protein>
    <submittedName>
        <fullName evidence="3">Uncharacterized protein</fullName>
    </submittedName>
</protein>
<comment type="caution">
    <text evidence="3">The sequence shown here is derived from an EMBL/GenBank/DDBJ whole genome shotgun (WGS) entry which is preliminary data.</text>
</comment>
<accession>A0A7J6NCN4</accession>
<feature type="transmembrane region" description="Helical" evidence="2">
    <location>
        <begin position="340"/>
        <end position="364"/>
    </location>
</feature>
<evidence type="ECO:0000313" key="3">
    <source>
        <dbReference type="EMBL" id="KAF4681658.1"/>
    </source>
</evidence>
<proteinExistence type="predicted"/>
<evidence type="ECO:0000313" key="4">
    <source>
        <dbReference type="Proteomes" id="UP000541610"/>
    </source>
</evidence>
<evidence type="ECO:0000256" key="1">
    <source>
        <dbReference type="ARBA" id="ARBA00023125"/>
    </source>
</evidence>
<dbReference type="InterPro" id="IPR010998">
    <property type="entry name" value="Integrase_recombinase_N"/>
</dbReference>
<keyword evidence="2" id="KW-0472">Membrane</keyword>
<keyword evidence="2" id="KW-0812">Transmembrane</keyword>
<sequence>MLDGNGHPSWRPLPCVVWSPLPSSPVRPSKRPRLGQMGLAISSPQQQFRSAPTPGPLSVSSAKARKALQVAAASSPEVIDAFVYSAFAPSTTAASRSAHKLYLSICAAQCRPHLPVSLSTLLSLVHAMTEARYSAGTVKSYLSHIKSQALRSRSLSLDPADEAILQLALRASKKILGDSPKRAVTLSRDDVHAVSVHLRAKDSTAADLYLFGVAGLFRLGELLNMSSGDVQPSWPTVEGKTTFAASVFVRKSKTDVYGHGYYRPIPCISVGGTDISAGSYPQCSSELCGAHQVLYRSRSALSPCESLFAISRDSFSRLLATAITAVKGQSCTRYTVPSPLGLGFCLTLGSASGMAYLVGFIPFLGLRYVARLGFNHQTCACRTAIATCSIAFGLGTVCLRVSLAAVVRSCRPFRR</sequence>
<name>A0A7J6NCN4_PEROL</name>
<dbReference type="GO" id="GO:0003677">
    <property type="term" value="F:DNA binding"/>
    <property type="evidence" value="ECO:0007669"/>
    <property type="project" value="UniProtKB-KW"/>
</dbReference>
<dbReference type="AlphaFoldDB" id="A0A7J6NCN4"/>
<feature type="transmembrane region" description="Helical" evidence="2">
    <location>
        <begin position="384"/>
        <end position="407"/>
    </location>
</feature>
<organism evidence="3 4">
    <name type="scientific">Perkinsus olseni</name>
    <name type="common">Perkinsus atlanticus</name>
    <dbReference type="NCBI Taxonomy" id="32597"/>
    <lineage>
        <taxon>Eukaryota</taxon>
        <taxon>Sar</taxon>
        <taxon>Alveolata</taxon>
        <taxon>Perkinsozoa</taxon>
        <taxon>Perkinsea</taxon>
        <taxon>Perkinsida</taxon>
        <taxon>Perkinsidae</taxon>
        <taxon>Perkinsus</taxon>
    </lineage>
</organism>
<dbReference type="OrthoDB" id="10592406at2759"/>
<dbReference type="Gene3D" id="1.10.150.130">
    <property type="match status" value="1"/>
</dbReference>
<gene>
    <name evidence="3" type="ORF">FOZ60_011719</name>
</gene>
<keyword evidence="1" id="KW-0238">DNA-binding</keyword>
<keyword evidence="2" id="KW-1133">Transmembrane helix</keyword>
<evidence type="ECO:0000256" key="2">
    <source>
        <dbReference type="SAM" id="Phobius"/>
    </source>
</evidence>
<dbReference type="SUPFAM" id="SSF47823">
    <property type="entry name" value="lambda integrase-like, N-terminal domain"/>
    <property type="match status" value="1"/>
</dbReference>
<dbReference type="EMBL" id="JABANP010000497">
    <property type="protein sequence ID" value="KAF4681658.1"/>
    <property type="molecule type" value="Genomic_DNA"/>
</dbReference>